<evidence type="ECO:0000256" key="7">
    <source>
        <dbReference type="ARBA" id="ARBA00022833"/>
    </source>
</evidence>
<dbReference type="NCBIfam" id="TIGR00043">
    <property type="entry name" value="rRNA maturation RNase YbeY"/>
    <property type="match status" value="1"/>
</dbReference>
<dbReference type="GO" id="GO:0006364">
    <property type="term" value="P:rRNA processing"/>
    <property type="evidence" value="ECO:0007669"/>
    <property type="project" value="InterPro"/>
</dbReference>
<gene>
    <name evidence="8" type="ORF">S01H4_33725</name>
</gene>
<dbReference type="InterPro" id="IPR002036">
    <property type="entry name" value="YbeY"/>
</dbReference>
<dbReference type="GO" id="GO:0004222">
    <property type="term" value="F:metalloendopeptidase activity"/>
    <property type="evidence" value="ECO:0007669"/>
    <property type="project" value="InterPro"/>
</dbReference>
<name>X1BCJ8_9ZZZZ</name>
<keyword evidence="4" id="KW-0479">Metal-binding</keyword>
<accession>X1BCJ8</accession>
<dbReference type="Pfam" id="PF02130">
    <property type="entry name" value="YbeY"/>
    <property type="match status" value="1"/>
</dbReference>
<evidence type="ECO:0000256" key="3">
    <source>
        <dbReference type="ARBA" id="ARBA00022722"/>
    </source>
</evidence>
<evidence type="ECO:0000256" key="6">
    <source>
        <dbReference type="ARBA" id="ARBA00022801"/>
    </source>
</evidence>
<dbReference type="InterPro" id="IPR023091">
    <property type="entry name" value="MetalPrtase_cat_dom_sf_prd"/>
</dbReference>
<evidence type="ECO:0000256" key="2">
    <source>
        <dbReference type="ARBA" id="ARBA00010875"/>
    </source>
</evidence>
<keyword evidence="6" id="KW-0378">Hydrolase</keyword>
<evidence type="ECO:0000256" key="1">
    <source>
        <dbReference type="ARBA" id="ARBA00001947"/>
    </source>
</evidence>
<dbReference type="GO" id="GO:0004519">
    <property type="term" value="F:endonuclease activity"/>
    <property type="evidence" value="ECO:0007669"/>
    <property type="project" value="UniProtKB-KW"/>
</dbReference>
<keyword evidence="5" id="KW-0255">Endonuclease</keyword>
<evidence type="ECO:0000313" key="8">
    <source>
        <dbReference type="EMBL" id="GAG81853.1"/>
    </source>
</evidence>
<comment type="cofactor">
    <cofactor evidence="1">
        <name>Zn(2+)</name>
        <dbReference type="ChEBI" id="CHEBI:29105"/>
    </cofactor>
</comment>
<dbReference type="EMBL" id="BART01017778">
    <property type="protein sequence ID" value="GAG81853.1"/>
    <property type="molecule type" value="Genomic_DNA"/>
</dbReference>
<dbReference type="AlphaFoldDB" id="X1BCJ8"/>
<comment type="caution">
    <text evidence="8">The sequence shown here is derived from an EMBL/GenBank/DDBJ whole genome shotgun (WGS) entry which is preliminary data.</text>
</comment>
<comment type="similarity">
    <text evidence="2">Belongs to the endoribonuclease YbeY family.</text>
</comment>
<evidence type="ECO:0000256" key="5">
    <source>
        <dbReference type="ARBA" id="ARBA00022759"/>
    </source>
</evidence>
<keyword evidence="3" id="KW-0540">Nuclease</keyword>
<evidence type="ECO:0008006" key="9">
    <source>
        <dbReference type="Google" id="ProtNLM"/>
    </source>
</evidence>
<organism evidence="8">
    <name type="scientific">marine sediment metagenome</name>
    <dbReference type="NCBI Taxonomy" id="412755"/>
    <lineage>
        <taxon>unclassified sequences</taxon>
        <taxon>metagenomes</taxon>
        <taxon>ecological metagenomes</taxon>
    </lineage>
</organism>
<keyword evidence="7" id="KW-0862">Zinc</keyword>
<protein>
    <recommendedName>
        <fullName evidence="9">rRNA maturation RNase YbeY</fullName>
    </recommendedName>
</protein>
<sequence length="105" mass="12136">MIEINNLTKERVDENLLRKITEKVFGEKKDLSVALVGQARIKELNKKYRKKNRITDVLSFQYNGSGEIVICLSEVKKNAKRFKSTFNEELARVLTHGIKNLCQNP</sequence>
<evidence type="ECO:0000256" key="4">
    <source>
        <dbReference type="ARBA" id="ARBA00022723"/>
    </source>
</evidence>
<dbReference type="GO" id="GO:0046872">
    <property type="term" value="F:metal ion binding"/>
    <property type="evidence" value="ECO:0007669"/>
    <property type="project" value="UniProtKB-KW"/>
</dbReference>
<proteinExistence type="inferred from homology"/>
<reference evidence="8" key="1">
    <citation type="journal article" date="2014" name="Front. Microbiol.">
        <title>High frequency of phylogenetically diverse reductive dehalogenase-homologous genes in deep subseafloor sedimentary metagenomes.</title>
        <authorList>
            <person name="Kawai M."/>
            <person name="Futagami T."/>
            <person name="Toyoda A."/>
            <person name="Takaki Y."/>
            <person name="Nishi S."/>
            <person name="Hori S."/>
            <person name="Arai W."/>
            <person name="Tsubouchi T."/>
            <person name="Morono Y."/>
            <person name="Uchiyama I."/>
            <person name="Ito T."/>
            <person name="Fujiyama A."/>
            <person name="Inagaki F."/>
            <person name="Takami H."/>
        </authorList>
    </citation>
    <scope>NUCLEOTIDE SEQUENCE</scope>
    <source>
        <strain evidence="8">Expedition CK06-06</strain>
    </source>
</reference>
<dbReference type="Gene3D" id="3.40.390.30">
    <property type="entry name" value="Metalloproteases ('zincins'), catalytic domain"/>
    <property type="match status" value="1"/>
</dbReference>
<dbReference type="SUPFAM" id="SSF55486">
    <property type="entry name" value="Metalloproteases ('zincins'), catalytic domain"/>
    <property type="match status" value="1"/>
</dbReference>